<dbReference type="EMBL" id="JAKGUD010000002">
    <property type="protein sequence ID" value="MCF4141752.1"/>
    <property type="molecule type" value="Genomic_DNA"/>
</dbReference>
<reference evidence="1 2" key="1">
    <citation type="submission" date="2022-01" db="EMBL/GenBank/DDBJ databases">
        <title>Dethiosulfovibrio faecalis sp. nov., a novel proteolytic, non-sulfur-reducing bacterium isolated from a marine aquaculture solid waste bioreactor.</title>
        <authorList>
            <person name="Grabowski S."/>
            <person name="Apolinario E."/>
            <person name="Schneider N."/>
            <person name="Marshall C.W."/>
            <person name="Sowers K.R."/>
        </authorList>
    </citation>
    <scope>NUCLEOTIDE SEQUENCE [LARGE SCALE GENOMIC DNA]</scope>
    <source>
        <strain evidence="1 2">DSM 12537</strain>
    </source>
</reference>
<organism evidence="1 2">
    <name type="scientific">Dethiosulfovibrio marinus</name>
    <dbReference type="NCBI Taxonomy" id="133532"/>
    <lineage>
        <taxon>Bacteria</taxon>
        <taxon>Thermotogati</taxon>
        <taxon>Synergistota</taxon>
        <taxon>Synergistia</taxon>
        <taxon>Synergistales</taxon>
        <taxon>Dethiosulfovibrionaceae</taxon>
        <taxon>Dethiosulfovibrio</taxon>
    </lineage>
</organism>
<dbReference type="Proteomes" id="UP001200430">
    <property type="component" value="Unassembled WGS sequence"/>
</dbReference>
<protein>
    <submittedName>
        <fullName evidence="1">Cell division protein SepF</fullName>
    </submittedName>
</protein>
<dbReference type="GO" id="GO:0051301">
    <property type="term" value="P:cell division"/>
    <property type="evidence" value="ECO:0007669"/>
    <property type="project" value="UniProtKB-KW"/>
</dbReference>
<keyword evidence="2" id="KW-1185">Reference proteome</keyword>
<accession>A0ABS9ENK1</accession>
<keyword evidence="1" id="KW-0131">Cell cycle</keyword>
<evidence type="ECO:0000313" key="1">
    <source>
        <dbReference type="EMBL" id="MCF4141752.1"/>
    </source>
</evidence>
<evidence type="ECO:0000313" key="2">
    <source>
        <dbReference type="Proteomes" id="UP001200430"/>
    </source>
</evidence>
<keyword evidence="1" id="KW-0132">Cell division</keyword>
<proteinExistence type="predicted"/>
<name>A0ABS9ENK1_9BACT</name>
<gene>
    <name evidence="1" type="primary">sepF</name>
    <name evidence="1" type="ORF">L2W38_02825</name>
</gene>
<comment type="caution">
    <text evidence="1">The sequence shown here is derived from an EMBL/GenBank/DDBJ whole genome shotgun (WGS) entry which is preliminary data.</text>
</comment>
<sequence length="145" mass="16092">MLNRLFELLGMTDDYDDDDIVITSHKENGLDEIPPAVETSREERLERVMRPLPPKAEVILCRGSDCLELKDDLLSALRQGRLILIDLQGVDLDLGNDLLTAINEVIAASKGSLLRVSRSSFLATPVKTACEEWVAGEERQENSGD</sequence>
<dbReference type="RefSeq" id="WP_236098430.1">
    <property type="nucleotide sequence ID" value="NZ_JAKGUD010000002.1"/>
</dbReference>